<reference evidence="2" key="1">
    <citation type="submission" date="2018-08" db="EMBL/GenBank/DDBJ databases">
        <title>A genome reference for cultivated species of the human gut microbiota.</title>
        <authorList>
            <person name="Zou Y."/>
            <person name="Xue W."/>
            <person name="Luo G."/>
        </authorList>
    </citation>
    <scope>NUCLEOTIDE SEQUENCE [LARGE SCALE GENOMIC DNA]</scope>
    <source>
        <strain evidence="2">TF05-5AC</strain>
    </source>
</reference>
<dbReference type="AlphaFoldDB" id="A0A3E3HWH9"/>
<proteinExistence type="predicted"/>
<dbReference type="RefSeq" id="WP_117545712.1">
    <property type="nucleotide sequence ID" value="NZ_QVLV01000029.1"/>
</dbReference>
<keyword evidence="3" id="KW-1185">Reference proteome</keyword>
<dbReference type="Pfam" id="PF20378">
    <property type="entry name" value="DUF6673"/>
    <property type="match status" value="1"/>
</dbReference>
<evidence type="ECO:0000259" key="1">
    <source>
        <dbReference type="Pfam" id="PF20378"/>
    </source>
</evidence>
<dbReference type="InterPro" id="IPR046655">
    <property type="entry name" value="DUF6673"/>
</dbReference>
<organism evidence="2 3">
    <name type="scientific">Eisenbergiella massiliensis</name>
    <dbReference type="NCBI Taxonomy" id="1720294"/>
    <lineage>
        <taxon>Bacteria</taxon>
        <taxon>Bacillati</taxon>
        <taxon>Bacillota</taxon>
        <taxon>Clostridia</taxon>
        <taxon>Lachnospirales</taxon>
        <taxon>Lachnospiraceae</taxon>
        <taxon>Eisenbergiella</taxon>
    </lineage>
</organism>
<feature type="domain" description="DUF6673" evidence="1">
    <location>
        <begin position="50"/>
        <end position="142"/>
    </location>
</feature>
<protein>
    <recommendedName>
        <fullName evidence="1">DUF6673 domain-containing protein</fullName>
    </recommendedName>
</protein>
<name>A0A3E3HWH9_9FIRM</name>
<comment type="caution">
    <text evidence="2">The sequence shown here is derived from an EMBL/GenBank/DDBJ whole genome shotgun (WGS) entry which is preliminary data.</text>
</comment>
<evidence type="ECO:0000313" key="3">
    <source>
        <dbReference type="Proteomes" id="UP000260812"/>
    </source>
</evidence>
<dbReference type="EMBL" id="QVLV01000029">
    <property type="protein sequence ID" value="RGE56186.1"/>
    <property type="molecule type" value="Genomic_DNA"/>
</dbReference>
<dbReference type="Proteomes" id="UP000260812">
    <property type="component" value="Unassembled WGS sequence"/>
</dbReference>
<gene>
    <name evidence="2" type="ORF">DXC51_25835</name>
</gene>
<evidence type="ECO:0000313" key="2">
    <source>
        <dbReference type="EMBL" id="RGE56186.1"/>
    </source>
</evidence>
<accession>A0A3E3HWH9</accession>
<sequence>MGEFFRELQVDNGLRKIKVNDEGEYIEVSVNDSTFFDRFADLLVWVGDKEKELKQYGDTHKADTLEDMEVVREVMRKRTQTYQECCQRLDVLFGEGCCRKVFGNVVPDDLLIMDFLEQLTPVIEELGKERNKNLSLKYNRSRKGAASTKRKTLPGSDV</sequence>
<dbReference type="GeneID" id="97990181"/>